<reference evidence="3 4" key="1">
    <citation type="journal article" date="2021" name="Elife">
        <title>Chloroplast acquisition without the gene transfer in kleptoplastic sea slugs, Plakobranchus ocellatus.</title>
        <authorList>
            <person name="Maeda T."/>
            <person name="Takahashi S."/>
            <person name="Yoshida T."/>
            <person name="Shimamura S."/>
            <person name="Takaki Y."/>
            <person name="Nagai Y."/>
            <person name="Toyoda A."/>
            <person name="Suzuki Y."/>
            <person name="Arimoto A."/>
            <person name="Ishii H."/>
            <person name="Satoh N."/>
            <person name="Nishiyama T."/>
            <person name="Hasebe M."/>
            <person name="Maruyama T."/>
            <person name="Minagawa J."/>
            <person name="Obokata J."/>
            <person name="Shigenobu S."/>
        </authorList>
    </citation>
    <scope>NUCLEOTIDE SEQUENCE [LARGE SCALE GENOMIC DNA]</scope>
</reference>
<evidence type="ECO:0008006" key="5">
    <source>
        <dbReference type="Google" id="ProtNLM"/>
    </source>
</evidence>
<proteinExistence type="predicted"/>
<accession>A0AAV4BX26</accession>
<dbReference type="InterPro" id="IPR036179">
    <property type="entry name" value="Ig-like_dom_sf"/>
</dbReference>
<protein>
    <recommendedName>
        <fullName evidence="5">CUB domain-containing protein</fullName>
    </recommendedName>
</protein>
<keyword evidence="4" id="KW-1185">Reference proteome</keyword>
<name>A0AAV4BX26_9GAST</name>
<evidence type="ECO:0000256" key="1">
    <source>
        <dbReference type="SAM" id="MobiDB-lite"/>
    </source>
</evidence>
<organism evidence="3 4">
    <name type="scientific">Plakobranchus ocellatus</name>
    <dbReference type="NCBI Taxonomy" id="259542"/>
    <lineage>
        <taxon>Eukaryota</taxon>
        <taxon>Metazoa</taxon>
        <taxon>Spiralia</taxon>
        <taxon>Lophotrochozoa</taxon>
        <taxon>Mollusca</taxon>
        <taxon>Gastropoda</taxon>
        <taxon>Heterobranchia</taxon>
        <taxon>Euthyneura</taxon>
        <taxon>Panpulmonata</taxon>
        <taxon>Sacoglossa</taxon>
        <taxon>Placobranchoidea</taxon>
        <taxon>Plakobranchidae</taxon>
        <taxon>Plakobranchus</taxon>
    </lineage>
</organism>
<keyword evidence="2" id="KW-0812">Transmembrane</keyword>
<gene>
    <name evidence="3" type="ORF">PoB_005157600</name>
</gene>
<feature type="region of interest" description="Disordered" evidence="1">
    <location>
        <begin position="274"/>
        <end position="312"/>
    </location>
</feature>
<dbReference type="EMBL" id="BLXT01005682">
    <property type="protein sequence ID" value="GFO25071.1"/>
    <property type="molecule type" value="Genomic_DNA"/>
</dbReference>
<sequence>MLSSSGIPTEPSCASPEFVDEGTAVLFSCTADRIFPRGRCEFTLMDGKNISEQRLQQTTSHDMSFRFPGEQKVTCQLHLSVTDVPGGSYRFQVEVSPDLPRVQASDIIVTSPLPTLSLRSTALYKPSDNDHVFKYDGSGQFSVDVEIVGNPGPNRVSLRLKSDEISNGNPVLSQNYHWRYERSAGNDGGIIQIFITGGLPTSGTNMYSLKAENGVAGGDTFVYVFSVIGSDQDEATKGLKTVEIIGIVAAGSVVVVVIVIVLVVILILRRRHRPQQPSQKEDYDVPERNTVSDSDDVDDEEEEGDGGGGRGG</sequence>
<comment type="caution">
    <text evidence="3">The sequence shown here is derived from an EMBL/GenBank/DDBJ whole genome shotgun (WGS) entry which is preliminary data.</text>
</comment>
<dbReference type="SUPFAM" id="SSF48726">
    <property type="entry name" value="Immunoglobulin"/>
    <property type="match status" value="1"/>
</dbReference>
<evidence type="ECO:0000256" key="2">
    <source>
        <dbReference type="SAM" id="Phobius"/>
    </source>
</evidence>
<dbReference type="AlphaFoldDB" id="A0AAV4BX26"/>
<evidence type="ECO:0000313" key="4">
    <source>
        <dbReference type="Proteomes" id="UP000735302"/>
    </source>
</evidence>
<feature type="transmembrane region" description="Helical" evidence="2">
    <location>
        <begin position="244"/>
        <end position="268"/>
    </location>
</feature>
<keyword evidence="2" id="KW-1133">Transmembrane helix</keyword>
<feature type="compositionally biased region" description="Acidic residues" evidence="1">
    <location>
        <begin position="293"/>
        <end position="305"/>
    </location>
</feature>
<dbReference type="Proteomes" id="UP000735302">
    <property type="component" value="Unassembled WGS sequence"/>
</dbReference>
<keyword evidence="2" id="KW-0472">Membrane</keyword>
<evidence type="ECO:0000313" key="3">
    <source>
        <dbReference type="EMBL" id="GFO25071.1"/>
    </source>
</evidence>